<evidence type="ECO:0000256" key="1">
    <source>
        <dbReference type="SAM" id="MobiDB-lite"/>
    </source>
</evidence>
<feature type="domain" description="ER-bound oxygenase mpaB/mpaB'/Rubber oxygenase catalytic" evidence="2">
    <location>
        <begin position="17"/>
        <end position="231"/>
    </location>
</feature>
<dbReference type="PANTHER" id="PTHR36151">
    <property type="entry name" value="BLR2777 PROTEIN"/>
    <property type="match status" value="1"/>
</dbReference>
<dbReference type="Pfam" id="PF09995">
    <property type="entry name" value="MPAB_Lcp_cat"/>
    <property type="match status" value="1"/>
</dbReference>
<protein>
    <submittedName>
        <fullName evidence="3">Uncharacterized conserved protein, DUF2236 family</fullName>
    </submittedName>
</protein>
<accession>A0A1T4SM03</accession>
<dbReference type="GO" id="GO:0016491">
    <property type="term" value="F:oxidoreductase activity"/>
    <property type="evidence" value="ECO:0007669"/>
    <property type="project" value="InterPro"/>
</dbReference>
<dbReference type="Proteomes" id="UP000190637">
    <property type="component" value="Unassembled WGS sequence"/>
</dbReference>
<evidence type="ECO:0000259" key="2">
    <source>
        <dbReference type="Pfam" id="PF09995"/>
    </source>
</evidence>
<keyword evidence="4" id="KW-1185">Reference proteome</keyword>
<dbReference type="OrthoDB" id="3422701at2"/>
<dbReference type="InterPro" id="IPR018713">
    <property type="entry name" value="MPAB/Lcp_cat_dom"/>
</dbReference>
<reference evidence="3 4" key="1">
    <citation type="submission" date="2017-02" db="EMBL/GenBank/DDBJ databases">
        <authorList>
            <person name="Peterson S.W."/>
        </authorList>
    </citation>
    <scope>NUCLEOTIDE SEQUENCE [LARGE SCALE GENOMIC DNA]</scope>
    <source>
        <strain evidence="3 4">DSM 45154</strain>
    </source>
</reference>
<dbReference type="EMBL" id="FUWS01000010">
    <property type="protein sequence ID" value="SKA29249.1"/>
    <property type="molecule type" value="Genomic_DNA"/>
</dbReference>
<dbReference type="AlphaFoldDB" id="A0A1T4SM03"/>
<name>A0A1T4SM03_9ACTN</name>
<feature type="compositionally biased region" description="Basic residues" evidence="1">
    <location>
        <begin position="267"/>
        <end position="282"/>
    </location>
</feature>
<dbReference type="STRING" id="1122192.SAMN02745673_03681"/>
<feature type="region of interest" description="Disordered" evidence="1">
    <location>
        <begin position="265"/>
        <end position="308"/>
    </location>
</feature>
<evidence type="ECO:0000313" key="3">
    <source>
        <dbReference type="EMBL" id="SKA29249.1"/>
    </source>
</evidence>
<evidence type="ECO:0000313" key="4">
    <source>
        <dbReference type="Proteomes" id="UP000190637"/>
    </source>
</evidence>
<proteinExistence type="predicted"/>
<dbReference type="RefSeq" id="WP_078762938.1">
    <property type="nucleotide sequence ID" value="NZ_FUWS01000010.1"/>
</dbReference>
<gene>
    <name evidence="3" type="ORF">SAMN02745673_03681</name>
</gene>
<dbReference type="PANTHER" id="PTHR36151:SF3">
    <property type="entry name" value="ER-BOUND OXYGENASE MPAB_MPAB'_RUBBER OXYGENASE CATALYTIC DOMAIN-CONTAINING PROTEIN"/>
    <property type="match status" value="1"/>
</dbReference>
<sequence length="308" mass="34540">MGAGLFPDDSPLLQINREAAVLGAAGYAILLQVAHPSVGRGVHEHSDFAERPLDRLRGTLTFVYGTVFGTADEAERVSRIVRARHVRVNGDGYRALDPDLQVWVAATLYEGSLRMYELLVGPLSAAEKEVACAQASIFATALGCPAEHWPKDLDAFTEYWRHTVDTVEVTDAARHITRSLFNPPNPLLRAAARAQRFLAAGLLPPRIRDALGLEWGATQQRRFDRLVYVTRVVYPRLPRALRHLPKDLCLWDMRRQIARNRLYVRPSGRRRPPAVTGRRLRSPRALGAASRPRRGRTARVPRDRGVTR</sequence>
<organism evidence="3 4">
    <name type="scientific">Marinactinospora thermotolerans DSM 45154</name>
    <dbReference type="NCBI Taxonomy" id="1122192"/>
    <lineage>
        <taxon>Bacteria</taxon>
        <taxon>Bacillati</taxon>
        <taxon>Actinomycetota</taxon>
        <taxon>Actinomycetes</taxon>
        <taxon>Streptosporangiales</taxon>
        <taxon>Nocardiopsidaceae</taxon>
        <taxon>Marinactinospora</taxon>
    </lineage>
</organism>